<name>A0A7W3U1P4_9GAMM</name>
<dbReference type="Proteomes" id="UP000552587">
    <property type="component" value="Unassembled WGS sequence"/>
</dbReference>
<proteinExistence type="predicted"/>
<gene>
    <name evidence="1" type="ORF">H4F99_02425</name>
</gene>
<reference evidence="1 2" key="1">
    <citation type="submission" date="2020-07" db="EMBL/GenBank/DDBJ databases">
        <authorList>
            <person name="Xu S."/>
            <person name="Li A."/>
        </authorList>
    </citation>
    <scope>NUCLEOTIDE SEQUENCE [LARGE SCALE GENOMIC DNA]</scope>
    <source>
        <strain evidence="1 2">SG-8</strain>
    </source>
</reference>
<dbReference type="RefSeq" id="WP_182668145.1">
    <property type="nucleotide sequence ID" value="NZ_JACHTE010000002.1"/>
</dbReference>
<dbReference type="EMBL" id="JACHTE010000002">
    <property type="protein sequence ID" value="MBB1087341.1"/>
    <property type="molecule type" value="Genomic_DNA"/>
</dbReference>
<dbReference type="AlphaFoldDB" id="A0A7W3U1P4"/>
<protein>
    <submittedName>
        <fullName evidence="1">Uncharacterized protein</fullName>
    </submittedName>
</protein>
<organism evidence="1 2">
    <name type="scientific">Marilutibacter penaei</name>
    <dbReference type="NCBI Taxonomy" id="2759900"/>
    <lineage>
        <taxon>Bacteria</taxon>
        <taxon>Pseudomonadati</taxon>
        <taxon>Pseudomonadota</taxon>
        <taxon>Gammaproteobacteria</taxon>
        <taxon>Lysobacterales</taxon>
        <taxon>Lysobacteraceae</taxon>
        <taxon>Marilutibacter</taxon>
    </lineage>
</organism>
<evidence type="ECO:0000313" key="1">
    <source>
        <dbReference type="EMBL" id="MBB1087341.1"/>
    </source>
</evidence>
<comment type="caution">
    <text evidence="1">The sequence shown here is derived from an EMBL/GenBank/DDBJ whole genome shotgun (WGS) entry which is preliminary data.</text>
</comment>
<sequence>MPVRSGRSVLRSAWLAILLLVVGVAIASPSNKWRLEVSSDADSDGEVVVRISPVGGTAIDVRIAIPDDTSENHIADLISNGLKAELGDMYHVEVDDGEDVLIKKHHDGADFEVAIVELTVEGTHIHIDRE</sequence>
<keyword evidence="2" id="KW-1185">Reference proteome</keyword>
<evidence type="ECO:0000313" key="2">
    <source>
        <dbReference type="Proteomes" id="UP000552587"/>
    </source>
</evidence>
<accession>A0A7W3U1P4</accession>